<dbReference type="GO" id="GO:0042910">
    <property type="term" value="F:xenobiotic transmembrane transporter activity"/>
    <property type="evidence" value="ECO:0007669"/>
    <property type="project" value="InterPro"/>
</dbReference>
<dbReference type="RefSeq" id="WP_008293328.1">
    <property type="nucleotide sequence ID" value="NZ_CM002299.1"/>
</dbReference>
<reference evidence="10 11" key="1">
    <citation type="journal article" date="2007" name="Proc. Natl. Acad. Sci. U.S.A.">
        <title>Characterization of a marine gammaproteobacterium capable of aerobic anoxygenic photosynthesis.</title>
        <authorList>
            <person name="Fuchs B.M."/>
            <person name="Spring S."/>
            <person name="Teeling H."/>
            <person name="Quast C."/>
            <person name="Wulf J."/>
            <person name="Schattenhofer M."/>
            <person name="Yan S."/>
            <person name="Ferriera S."/>
            <person name="Johnson J."/>
            <person name="Glockner F.O."/>
            <person name="Amann R."/>
        </authorList>
    </citation>
    <scope>NUCLEOTIDE SEQUENCE [LARGE SCALE GENOMIC DNA]</scope>
    <source>
        <strain evidence="10">KT71</strain>
    </source>
</reference>
<dbReference type="InterPro" id="IPR011701">
    <property type="entry name" value="MFS"/>
</dbReference>
<comment type="subcellular location">
    <subcellularLocation>
        <location evidence="8">Cell inner membrane</location>
        <topology evidence="8">Multi-pass membrane protein</topology>
    </subcellularLocation>
    <subcellularLocation>
        <location evidence="1">Cell membrane</location>
        <topology evidence="1">Multi-pass membrane protein</topology>
    </subcellularLocation>
</comment>
<dbReference type="InterPro" id="IPR020846">
    <property type="entry name" value="MFS_dom"/>
</dbReference>
<dbReference type="PROSITE" id="PS50850">
    <property type="entry name" value="MFS"/>
    <property type="match status" value="1"/>
</dbReference>
<feature type="domain" description="Major facilitator superfamily (MFS) profile" evidence="9">
    <location>
        <begin position="34"/>
        <end position="417"/>
    </location>
</feature>
<evidence type="ECO:0000313" key="11">
    <source>
        <dbReference type="Proteomes" id="UP000019205"/>
    </source>
</evidence>
<proteinExistence type="inferred from homology"/>
<feature type="transmembrane region" description="Helical" evidence="8">
    <location>
        <begin position="158"/>
        <end position="180"/>
    </location>
</feature>
<keyword evidence="3 8" id="KW-0813">Transport</keyword>
<evidence type="ECO:0000256" key="7">
    <source>
        <dbReference type="ARBA" id="ARBA00023136"/>
    </source>
</evidence>
<dbReference type="eggNOG" id="COG2814">
    <property type="taxonomic scope" value="Bacteria"/>
</dbReference>
<keyword evidence="7 8" id="KW-0472">Membrane</keyword>
<name>A4A910_9GAMM</name>
<feature type="transmembrane region" description="Helical" evidence="8">
    <location>
        <begin position="100"/>
        <end position="121"/>
    </location>
</feature>
<dbReference type="STRING" id="314285.KT71_04565"/>
<sequence>MHPVAREHNALVYHCAPMAYTPENSRLDPGSKATLMFLAALVALGPLSVDMYLPAMPAMQQAFNTDIVHMHFTLSAYLWGFAVFHLACGPLADRFGRKPVLLGGTGLFVLASAGCALANSVEELTTYRFMQGVGACVGPTLARTITRDIFGPKGAARALSLIAMLMALAPAVAPGLGGLMLRYVEWPAVFVFLSVYGSIVMVIIGFRIPETLAEPQSLRPGNIAANYLVLLRDPVFLPIAAASALVYAGLMAYLACSGFVFIDMLGVPVEYFGFIFLSSVFGYMGGSAVSARLAVRYATSELLLLGGVIATVAVLSMLPLHLLAPTSILALILPMSFYSAALGLVLPQAMAMAMEHFPRIAATNSSLFGFLQMGLSAVITVAVGSVLVSSPLPMIITMAVTQVLALLLMVYGRAQSKKHYPIHPLSTEPDSP</sequence>
<dbReference type="PANTHER" id="PTHR23502:SF132">
    <property type="entry name" value="POLYAMINE TRANSPORTER 2-RELATED"/>
    <property type="match status" value="1"/>
</dbReference>
<dbReference type="HOGENOM" id="CLU_001265_47_1_6"/>
<keyword evidence="8" id="KW-0997">Cell inner membrane</keyword>
<dbReference type="Pfam" id="PF07690">
    <property type="entry name" value="MFS_1"/>
    <property type="match status" value="1"/>
</dbReference>
<evidence type="ECO:0000256" key="8">
    <source>
        <dbReference type="RuleBase" id="RU365088"/>
    </source>
</evidence>
<dbReference type="SUPFAM" id="SSF103473">
    <property type="entry name" value="MFS general substrate transporter"/>
    <property type="match status" value="1"/>
</dbReference>
<gene>
    <name evidence="10" type="ORF">KT71_04565</name>
</gene>
<feature type="transmembrane region" description="Helical" evidence="8">
    <location>
        <begin position="302"/>
        <end position="322"/>
    </location>
</feature>
<dbReference type="PANTHER" id="PTHR23502">
    <property type="entry name" value="MAJOR FACILITATOR SUPERFAMILY"/>
    <property type="match status" value="1"/>
</dbReference>
<protein>
    <recommendedName>
        <fullName evidence="8">Bcr/CflA family efflux transporter</fullName>
    </recommendedName>
</protein>
<evidence type="ECO:0000313" key="10">
    <source>
        <dbReference type="EMBL" id="EAQ97552.1"/>
    </source>
</evidence>
<dbReference type="GO" id="GO:1990961">
    <property type="term" value="P:xenobiotic detoxification by transmembrane export across the plasma membrane"/>
    <property type="evidence" value="ECO:0007669"/>
    <property type="project" value="InterPro"/>
</dbReference>
<feature type="transmembrane region" description="Helical" evidence="8">
    <location>
        <begin position="186"/>
        <end position="206"/>
    </location>
</feature>
<dbReference type="NCBIfam" id="TIGR00710">
    <property type="entry name" value="efflux_Bcr_CflA"/>
    <property type="match status" value="1"/>
</dbReference>
<comment type="similarity">
    <text evidence="2 8">Belongs to the major facilitator superfamily. Bcr/CmlA family.</text>
</comment>
<evidence type="ECO:0000256" key="6">
    <source>
        <dbReference type="ARBA" id="ARBA00022989"/>
    </source>
</evidence>
<organism evidence="10 11">
    <name type="scientific">Congregibacter litoralis KT71</name>
    <dbReference type="NCBI Taxonomy" id="314285"/>
    <lineage>
        <taxon>Bacteria</taxon>
        <taxon>Pseudomonadati</taxon>
        <taxon>Pseudomonadota</taxon>
        <taxon>Gammaproteobacteria</taxon>
        <taxon>Cellvibrionales</taxon>
        <taxon>Halieaceae</taxon>
        <taxon>Congregibacter</taxon>
    </lineage>
</organism>
<dbReference type="GO" id="GO:0005886">
    <property type="term" value="C:plasma membrane"/>
    <property type="evidence" value="ECO:0007669"/>
    <property type="project" value="UniProtKB-SubCell"/>
</dbReference>
<feature type="transmembrane region" description="Helical" evidence="8">
    <location>
        <begin position="235"/>
        <end position="262"/>
    </location>
</feature>
<feature type="transmembrane region" description="Helical" evidence="8">
    <location>
        <begin position="367"/>
        <end position="388"/>
    </location>
</feature>
<comment type="caution">
    <text evidence="8">Lacks conserved residue(s) required for the propagation of feature annotation.</text>
</comment>
<dbReference type="CDD" id="cd17320">
    <property type="entry name" value="MFS_MdfA_MDR_like"/>
    <property type="match status" value="1"/>
</dbReference>
<feature type="transmembrane region" description="Helical" evidence="8">
    <location>
        <begin position="67"/>
        <end position="88"/>
    </location>
</feature>
<dbReference type="InterPro" id="IPR004812">
    <property type="entry name" value="Efflux_drug-R_Bcr/CmlA"/>
</dbReference>
<accession>A4A910</accession>
<dbReference type="Gene3D" id="1.20.1720.10">
    <property type="entry name" value="Multidrug resistance protein D"/>
    <property type="match status" value="1"/>
</dbReference>
<dbReference type="GO" id="GO:0015385">
    <property type="term" value="F:sodium:proton antiporter activity"/>
    <property type="evidence" value="ECO:0007669"/>
    <property type="project" value="TreeGrafter"/>
</dbReference>
<dbReference type="InterPro" id="IPR036259">
    <property type="entry name" value="MFS_trans_sf"/>
</dbReference>
<evidence type="ECO:0000256" key="2">
    <source>
        <dbReference type="ARBA" id="ARBA00006236"/>
    </source>
</evidence>
<reference evidence="10 11" key="2">
    <citation type="journal article" date="2009" name="PLoS ONE">
        <title>The photosynthetic apparatus and its regulation in the aerobic gammaproteobacterium Congregibacter litoralis gen. nov., sp. nov.</title>
        <authorList>
            <person name="Spring S."/>
            <person name="Lunsdorf H."/>
            <person name="Fuchs B.M."/>
            <person name="Tindall B.J."/>
        </authorList>
    </citation>
    <scope>NUCLEOTIDE SEQUENCE [LARGE SCALE GENOMIC DNA]</scope>
    <source>
        <strain evidence="10">KT71</strain>
    </source>
</reference>
<evidence type="ECO:0000259" key="9">
    <source>
        <dbReference type="PROSITE" id="PS50850"/>
    </source>
</evidence>
<dbReference type="PRINTS" id="PR01036">
    <property type="entry name" value="TCRTETB"/>
</dbReference>
<comment type="caution">
    <text evidence="10">The sequence shown here is derived from an EMBL/GenBank/DDBJ whole genome shotgun (WGS) entry which is preliminary data.</text>
</comment>
<keyword evidence="11" id="KW-1185">Reference proteome</keyword>
<keyword evidence="5 8" id="KW-0812">Transmembrane</keyword>
<evidence type="ECO:0000256" key="4">
    <source>
        <dbReference type="ARBA" id="ARBA00022475"/>
    </source>
</evidence>
<dbReference type="EMBL" id="AAOA02000002">
    <property type="protein sequence ID" value="EAQ97552.1"/>
    <property type="molecule type" value="Genomic_DNA"/>
</dbReference>
<dbReference type="Proteomes" id="UP000019205">
    <property type="component" value="Chromosome"/>
</dbReference>
<evidence type="ECO:0000256" key="1">
    <source>
        <dbReference type="ARBA" id="ARBA00004651"/>
    </source>
</evidence>
<keyword evidence="6 8" id="KW-1133">Transmembrane helix</keyword>
<feature type="transmembrane region" description="Helical" evidence="8">
    <location>
        <begin position="328"/>
        <end position="346"/>
    </location>
</feature>
<feature type="transmembrane region" description="Helical" evidence="8">
    <location>
        <begin position="394"/>
        <end position="412"/>
    </location>
</feature>
<dbReference type="AlphaFoldDB" id="A4A910"/>
<keyword evidence="4" id="KW-1003">Cell membrane</keyword>
<evidence type="ECO:0000256" key="5">
    <source>
        <dbReference type="ARBA" id="ARBA00022692"/>
    </source>
</evidence>
<feature type="transmembrane region" description="Helical" evidence="8">
    <location>
        <begin position="35"/>
        <end position="55"/>
    </location>
</feature>
<evidence type="ECO:0000256" key="3">
    <source>
        <dbReference type="ARBA" id="ARBA00022448"/>
    </source>
</evidence>